<keyword evidence="8" id="KW-1185">Reference proteome</keyword>
<comment type="similarity">
    <text evidence="2">Belongs to the eukaryotic RPA49/POLR1E RNA polymerase subunit family.</text>
</comment>
<keyword evidence="4" id="KW-0804">Transcription</keyword>
<evidence type="ECO:0000256" key="5">
    <source>
        <dbReference type="ARBA" id="ARBA00023242"/>
    </source>
</evidence>
<evidence type="ECO:0000313" key="7">
    <source>
        <dbReference type="EMBL" id="KIL57428.1"/>
    </source>
</evidence>
<dbReference type="InParanoid" id="A0A0C2WMK2"/>
<dbReference type="GO" id="GO:0005730">
    <property type="term" value="C:nucleolus"/>
    <property type="evidence" value="ECO:0007669"/>
    <property type="project" value="UniProtKB-SubCell"/>
</dbReference>
<dbReference type="InterPro" id="IPR009668">
    <property type="entry name" value="RNA_pol-assoc_fac_A49-like"/>
</dbReference>
<dbReference type="Proteomes" id="UP000054549">
    <property type="component" value="Unassembled WGS sequence"/>
</dbReference>
<feature type="compositionally biased region" description="Basic and acidic residues" evidence="6">
    <location>
        <begin position="13"/>
        <end position="22"/>
    </location>
</feature>
<dbReference type="Pfam" id="PF06870">
    <property type="entry name" value="RNA_pol_I_A49"/>
    <property type="match status" value="1"/>
</dbReference>
<proteinExistence type="inferred from homology"/>
<evidence type="ECO:0000256" key="6">
    <source>
        <dbReference type="SAM" id="MobiDB-lite"/>
    </source>
</evidence>
<keyword evidence="5" id="KW-0539">Nucleus</keyword>
<protein>
    <recommendedName>
        <fullName evidence="9">Rpa49 subunit specific to nuclear RNA polymerase I</fullName>
    </recommendedName>
</protein>
<evidence type="ECO:0000256" key="2">
    <source>
        <dbReference type="ARBA" id="ARBA00009430"/>
    </source>
</evidence>
<dbReference type="GO" id="GO:0003677">
    <property type="term" value="F:DNA binding"/>
    <property type="evidence" value="ECO:0007669"/>
    <property type="project" value="InterPro"/>
</dbReference>
<reference evidence="7 8" key="1">
    <citation type="submission" date="2014-04" db="EMBL/GenBank/DDBJ databases">
        <title>Evolutionary Origins and Diversification of the Mycorrhizal Mutualists.</title>
        <authorList>
            <consortium name="DOE Joint Genome Institute"/>
            <consortium name="Mycorrhizal Genomics Consortium"/>
            <person name="Kohler A."/>
            <person name="Kuo A."/>
            <person name="Nagy L.G."/>
            <person name="Floudas D."/>
            <person name="Copeland A."/>
            <person name="Barry K.W."/>
            <person name="Cichocki N."/>
            <person name="Veneault-Fourrey C."/>
            <person name="LaButti K."/>
            <person name="Lindquist E.A."/>
            <person name="Lipzen A."/>
            <person name="Lundell T."/>
            <person name="Morin E."/>
            <person name="Murat C."/>
            <person name="Riley R."/>
            <person name="Ohm R."/>
            <person name="Sun H."/>
            <person name="Tunlid A."/>
            <person name="Henrissat B."/>
            <person name="Grigoriev I.V."/>
            <person name="Hibbett D.S."/>
            <person name="Martin F."/>
        </authorList>
    </citation>
    <scope>NUCLEOTIDE SEQUENCE [LARGE SCALE GENOMIC DNA]</scope>
    <source>
        <strain evidence="7 8">Koide BX008</strain>
    </source>
</reference>
<dbReference type="AlphaFoldDB" id="A0A0C2WMK2"/>
<comment type="subcellular location">
    <subcellularLocation>
        <location evidence="1">Nucleus</location>
        <location evidence="1">Nucleolus</location>
    </subcellularLocation>
</comment>
<feature type="region of interest" description="Disordered" evidence="6">
    <location>
        <begin position="1"/>
        <end position="61"/>
    </location>
</feature>
<dbReference type="OrthoDB" id="532500at2759"/>
<sequence>MSTTKSSSKKQKREAISKDEGVSSKLPNSPRAKLEPAPTSCDEPAISTTATASSKKRKHELISDDNGVSLKLSSSTSGKIGPELVIYPSLEAPASTPFRCYVRGKTEINDATNTTSRKPSNVDDILVVGETKSVEFVSNNEEGKGILQSGCRYLVSVYDRSTGSVTVLPVSKSPFALSRTVKKLKSLPPAPTPSPLAYKEARANLGETFGTKKAKLAIRAQERNHIDVGAMEGVMDLVMDGIEKGSGGLMTQEQVNDTADENKLIPPHSSTATKPEDIYPLHEIIPEVEWKLLSVGALEQTESEKARIALLPFRHSRWINDHLERLLGASGKGKKKKKTMKLLIYISAMMMFYKASHWKLTVDKDNLIYKMTNIPEPIVDSLLSRFSEVSRGSNSHQVTPTAKTTLLTYMLALCLKVDNYATDTAVIAHDLSMSVTSVNQLFKTLGCKISTLNAQELSLLGLPQSTGVNNKRAVLTAPVTFPKPKAGKRR</sequence>
<organism evidence="7 8">
    <name type="scientific">Amanita muscaria (strain Koide BX008)</name>
    <dbReference type="NCBI Taxonomy" id="946122"/>
    <lineage>
        <taxon>Eukaryota</taxon>
        <taxon>Fungi</taxon>
        <taxon>Dikarya</taxon>
        <taxon>Basidiomycota</taxon>
        <taxon>Agaricomycotina</taxon>
        <taxon>Agaricomycetes</taxon>
        <taxon>Agaricomycetidae</taxon>
        <taxon>Agaricales</taxon>
        <taxon>Pluteineae</taxon>
        <taxon>Amanitaceae</taxon>
        <taxon>Amanita</taxon>
    </lineage>
</organism>
<dbReference type="STRING" id="946122.A0A0C2WMK2"/>
<dbReference type="PANTHER" id="PTHR14440">
    <property type="entry name" value="DNA-DIRECTED RNA POLYMERASE I SUBUNIT RPA49"/>
    <property type="match status" value="1"/>
</dbReference>
<name>A0A0C2WMK2_AMAMK</name>
<evidence type="ECO:0008006" key="9">
    <source>
        <dbReference type="Google" id="ProtNLM"/>
    </source>
</evidence>
<evidence type="ECO:0000256" key="1">
    <source>
        <dbReference type="ARBA" id="ARBA00004604"/>
    </source>
</evidence>
<dbReference type="GO" id="GO:0000428">
    <property type="term" value="C:DNA-directed RNA polymerase complex"/>
    <property type="evidence" value="ECO:0007669"/>
    <property type="project" value="UniProtKB-KW"/>
</dbReference>
<evidence type="ECO:0000256" key="4">
    <source>
        <dbReference type="ARBA" id="ARBA00023163"/>
    </source>
</evidence>
<dbReference type="GO" id="GO:0006351">
    <property type="term" value="P:DNA-templated transcription"/>
    <property type="evidence" value="ECO:0007669"/>
    <property type="project" value="InterPro"/>
</dbReference>
<dbReference type="HOGENOM" id="CLU_034953_2_1_1"/>
<evidence type="ECO:0000256" key="3">
    <source>
        <dbReference type="ARBA" id="ARBA00022478"/>
    </source>
</evidence>
<keyword evidence="3" id="KW-0240">DNA-directed RNA polymerase</keyword>
<accession>A0A0C2WMK2</accession>
<evidence type="ECO:0000313" key="8">
    <source>
        <dbReference type="Proteomes" id="UP000054549"/>
    </source>
</evidence>
<dbReference type="FunCoup" id="A0A0C2WMK2">
    <property type="interactions" value="206"/>
</dbReference>
<gene>
    <name evidence="7" type="ORF">M378DRAFT_87941</name>
</gene>
<dbReference type="EMBL" id="KN818370">
    <property type="protein sequence ID" value="KIL57428.1"/>
    <property type="molecule type" value="Genomic_DNA"/>
</dbReference>